<keyword evidence="2" id="KW-1185">Reference proteome</keyword>
<evidence type="ECO:0000313" key="1">
    <source>
        <dbReference type="EMBL" id="GIH95907.1"/>
    </source>
</evidence>
<gene>
    <name evidence="1" type="ORF">Psi01_65370</name>
</gene>
<organism evidence="1 2">
    <name type="scientific">Planobispora siamensis</name>
    <dbReference type="NCBI Taxonomy" id="936338"/>
    <lineage>
        <taxon>Bacteria</taxon>
        <taxon>Bacillati</taxon>
        <taxon>Actinomycetota</taxon>
        <taxon>Actinomycetes</taxon>
        <taxon>Streptosporangiales</taxon>
        <taxon>Streptosporangiaceae</taxon>
        <taxon>Planobispora</taxon>
    </lineage>
</organism>
<dbReference type="EMBL" id="BOOJ01000058">
    <property type="protein sequence ID" value="GIH95907.1"/>
    <property type="molecule type" value="Genomic_DNA"/>
</dbReference>
<dbReference type="Proteomes" id="UP000619788">
    <property type="component" value="Unassembled WGS sequence"/>
</dbReference>
<name>A0A8J3SN72_9ACTN</name>
<evidence type="ECO:0000313" key="2">
    <source>
        <dbReference type="Proteomes" id="UP000619788"/>
    </source>
</evidence>
<comment type="caution">
    <text evidence="1">The sequence shown here is derived from an EMBL/GenBank/DDBJ whole genome shotgun (WGS) entry which is preliminary data.</text>
</comment>
<accession>A0A8J3SN72</accession>
<sequence>MLRGGQPKKRTCRALDQITARARTGALGPALHTVGPVTVWVDARRPGGRITLSGPPLGALSASLVS</sequence>
<dbReference type="AlphaFoldDB" id="A0A8J3SN72"/>
<reference evidence="1 2" key="1">
    <citation type="submission" date="2021-01" db="EMBL/GenBank/DDBJ databases">
        <title>Whole genome shotgun sequence of Planobispora siamensis NBRC 107568.</title>
        <authorList>
            <person name="Komaki H."/>
            <person name="Tamura T."/>
        </authorList>
    </citation>
    <scope>NUCLEOTIDE SEQUENCE [LARGE SCALE GENOMIC DNA]</scope>
    <source>
        <strain evidence="1 2">NBRC 107568</strain>
    </source>
</reference>
<protein>
    <submittedName>
        <fullName evidence="1">Uncharacterized protein</fullName>
    </submittedName>
</protein>
<proteinExistence type="predicted"/>